<dbReference type="GO" id="GO:0006487">
    <property type="term" value="P:protein N-linked glycosylation"/>
    <property type="evidence" value="ECO:0007669"/>
    <property type="project" value="TreeGrafter"/>
</dbReference>
<evidence type="ECO:0000313" key="2">
    <source>
        <dbReference type="EMBL" id="CAD8683030.1"/>
    </source>
</evidence>
<protein>
    <recommendedName>
        <fullName evidence="3">Fucosyltransferase</fullName>
    </recommendedName>
</protein>
<name>A0A7S0RP83_9CHLO</name>
<sequence length="401" mass="45226">MRLALVVLISALLPGLHVKAYYRAGRRACPDFEQFTILSWAIQTKQLPPRYLVTADNDGLADRLVNAVGAFYLALLTDRVLCLHPTPGQPPMEAAWEPKPYDWSCPGGWKDLKTYQQNTLNDGTFTPGNEIYKQFILEDFTQGPSKDAEVWDIGIQRGFSVPMFWSLAHHARLWDMGLRPDTAFGCAIDYLMRPTRFTLNLVKPDMLGVMTDESIIKIGIQVRTGDKAITDNITADRFPDKAYDRMVQPFFDCASQLETDIKRHFGQGTRVVYYLMTDNAGARAKAKLRFSQQPGKLLTFDDTAVEYYQSVTSHGYQKLVMEHWLLSQAHYHIITHASGLGRTAALMSLRATQIYTMAVPQNNFADRGPNTTRLPPGAGCTFTSHDSLNSIYDQWSGVRRV</sequence>
<reference evidence="2" key="1">
    <citation type="submission" date="2021-01" db="EMBL/GenBank/DDBJ databases">
        <authorList>
            <person name="Corre E."/>
            <person name="Pelletier E."/>
            <person name="Niang G."/>
            <person name="Scheremetjew M."/>
            <person name="Finn R."/>
            <person name="Kale V."/>
            <person name="Holt S."/>
            <person name="Cochrane G."/>
            <person name="Meng A."/>
            <person name="Brown T."/>
            <person name="Cohen L."/>
        </authorList>
    </citation>
    <scope>NUCLEOTIDE SEQUENCE</scope>
    <source>
        <strain evidence="2">SAG 11-49</strain>
    </source>
</reference>
<evidence type="ECO:0008006" key="3">
    <source>
        <dbReference type="Google" id="ProtNLM"/>
    </source>
</evidence>
<dbReference type="GO" id="GO:0046921">
    <property type="term" value="F:alpha-(1-&gt;6)-fucosyltransferase activity"/>
    <property type="evidence" value="ECO:0007669"/>
    <property type="project" value="TreeGrafter"/>
</dbReference>
<dbReference type="AlphaFoldDB" id="A0A7S0RP83"/>
<keyword evidence="1" id="KW-0732">Signal</keyword>
<organism evidence="2">
    <name type="scientific">Chlamydomonas leiostraca</name>
    <dbReference type="NCBI Taxonomy" id="1034604"/>
    <lineage>
        <taxon>Eukaryota</taxon>
        <taxon>Viridiplantae</taxon>
        <taxon>Chlorophyta</taxon>
        <taxon>core chlorophytes</taxon>
        <taxon>Chlorophyceae</taxon>
        <taxon>CS clade</taxon>
        <taxon>Chlamydomonadales</taxon>
        <taxon>Chlamydomonadaceae</taxon>
        <taxon>Chlamydomonas</taxon>
    </lineage>
</organism>
<evidence type="ECO:0000256" key="1">
    <source>
        <dbReference type="SAM" id="SignalP"/>
    </source>
</evidence>
<proteinExistence type="predicted"/>
<feature type="chain" id="PRO_5030934751" description="Fucosyltransferase" evidence="1">
    <location>
        <begin position="21"/>
        <end position="401"/>
    </location>
</feature>
<dbReference type="PANTHER" id="PTHR13132:SF29">
    <property type="entry name" value="ALPHA-(1,6)-FUCOSYLTRANSFERASE"/>
    <property type="match status" value="1"/>
</dbReference>
<accession>A0A7S0RP83</accession>
<dbReference type="Gene3D" id="3.40.50.11350">
    <property type="match status" value="1"/>
</dbReference>
<dbReference type="EMBL" id="HBFB01019572">
    <property type="protein sequence ID" value="CAD8683030.1"/>
    <property type="molecule type" value="Transcribed_RNA"/>
</dbReference>
<dbReference type="PANTHER" id="PTHR13132">
    <property type="entry name" value="ALPHA- 1,6 -FUCOSYLTRANSFERASE"/>
    <property type="match status" value="1"/>
</dbReference>
<feature type="signal peptide" evidence="1">
    <location>
        <begin position="1"/>
        <end position="20"/>
    </location>
</feature>
<gene>
    <name evidence="2" type="ORF">CLEI1391_LOCUS10997</name>
</gene>